<comment type="caution">
    <text evidence="2">The sequence shown here is derived from an EMBL/GenBank/DDBJ whole genome shotgun (WGS) entry which is preliminary data.</text>
</comment>
<accession>A0A016TJS9</accession>
<keyword evidence="1" id="KW-0812">Transmembrane</keyword>
<feature type="transmembrane region" description="Helical" evidence="1">
    <location>
        <begin position="20"/>
        <end position="40"/>
    </location>
</feature>
<dbReference type="Proteomes" id="UP000024635">
    <property type="component" value="Unassembled WGS sequence"/>
</dbReference>
<keyword evidence="3" id="KW-1185">Reference proteome</keyword>
<evidence type="ECO:0000256" key="1">
    <source>
        <dbReference type="SAM" id="Phobius"/>
    </source>
</evidence>
<organism evidence="2 3">
    <name type="scientific">Ancylostoma ceylanicum</name>
    <dbReference type="NCBI Taxonomy" id="53326"/>
    <lineage>
        <taxon>Eukaryota</taxon>
        <taxon>Metazoa</taxon>
        <taxon>Ecdysozoa</taxon>
        <taxon>Nematoda</taxon>
        <taxon>Chromadorea</taxon>
        <taxon>Rhabditida</taxon>
        <taxon>Rhabditina</taxon>
        <taxon>Rhabditomorpha</taxon>
        <taxon>Strongyloidea</taxon>
        <taxon>Ancylostomatidae</taxon>
        <taxon>Ancylostomatinae</taxon>
        <taxon>Ancylostoma</taxon>
    </lineage>
</organism>
<sequence length="81" mass="9694">MAEWGRCWTVRQSVEDSDPVMCIHLAFLFFFYSFYTNVVLRFTPFEPSYLYPYLARRLSSRRQTLQDGILKQLESAPLVKY</sequence>
<gene>
    <name evidence="2" type="primary">Acey_s0097.g3034</name>
    <name evidence="2" type="ORF">Y032_0097g3034</name>
</gene>
<dbReference type="OrthoDB" id="10422720at2759"/>
<dbReference type="EMBL" id="JARK01001433">
    <property type="protein sequence ID" value="EYC02945.1"/>
    <property type="molecule type" value="Genomic_DNA"/>
</dbReference>
<keyword evidence="1" id="KW-1133">Transmembrane helix</keyword>
<keyword evidence="1" id="KW-0472">Membrane</keyword>
<reference evidence="3" key="1">
    <citation type="journal article" date="2015" name="Nat. Genet.">
        <title>The genome and transcriptome of the zoonotic hookworm Ancylostoma ceylanicum identify infection-specific gene families.</title>
        <authorList>
            <person name="Schwarz E.M."/>
            <person name="Hu Y."/>
            <person name="Antoshechkin I."/>
            <person name="Miller M.M."/>
            <person name="Sternberg P.W."/>
            <person name="Aroian R.V."/>
        </authorList>
    </citation>
    <scope>NUCLEOTIDE SEQUENCE</scope>
    <source>
        <strain evidence="3">HY135</strain>
    </source>
</reference>
<name>A0A016TJS9_9BILA</name>
<dbReference type="AlphaFoldDB" id="A0A016TJS9"/>
<evidence type="ECO:0000313" key="3">
    <source>
        <dbReference type="Proteomes" id="UP000024635"/>
    </source>
</evidence>
<proteinExistence type="predicted"/>
<evidence type="ECO:0000313" key="2">
    <source>
        <dbReference type="EMBL" id="EYC02945.1"/>
    </source>
</evidence>
<protein>
    <submittedName>
        <fullName evidence="2">Uncharacterized protein</fullName>
    </submittedName>
</protein>